<evidence type="ECO:0000313" key="2">
    <source>
        <dbReference type="Proteomes" id="UP000050488"/>
    </source>
</evidence>
<sequence>MIDPLMFRNSASSPADPIETWGAEVYNAVLDYGGIEDWRPFFTAIRAEPHGEVACCMERLVARRPWDGVSAAFTVVTKKARGDADAFTQPWYPLQTVEPDI</sequence>
<evidence type="ECO:0000313" key="1">
    <source>
        <dbReference type="EMBL" id="KQB83421.1"/>
    </source>
</evidence>
<name>A0A0Q1A9H8_9CORY</name>
<protein>
    <submittedName>
        <fullName evidence="1">Uncharacterized protein</fullName>
    </submittedName>
</protein>
<dbReference type="Proteomes" id="UP000050488">
    <property type="component" value="Unassembled WGS sequence"/>
</dbReference>
<reference evidence="1 2" key="1">
    <citation type="submission" date="2015-10" db="EMBL/GenBank/DDBJ databases">
        <title>Corynebacteirum lowii and Corynebacterium oculi species nova, derived from human clinical disease and and emended description of Corynebacterium mastiditis.</title>
        <authorList>
            <person name="Bernard K."/>
            <person name="Pacheco A.L."/>
            <person name="Mcdougall C."/>
            <person name="Burtx T."/>
            <person name="Weibe D."/>
            <person name="Tyler S."/>
            <person name="Olson A.B."/>
            <person name="Cnockaert M."/>
            <person name="Eguchi H."/>
            <person name="Kuwahara T."/>
            <person name="Nakayama-Imaohji H."/>
            <person name="Boudewijins M."/>
            <person name="Van Hoecke F."/>
            <person name="Bernier A.-M."/>
            <person name="Vandamme P."/>
        </authorList>
    </citation>
    <scope>NUCLEOTIDE SEQUENCE [LARGE SCALE GENOMIC DNA]</scope>
    <source>
        <strain evidence="1 2">NML 130206</strain>
    </source>
</reference>
<dbReference type="EMBL" id="LKEV01000010">
    <property type="protein sequence ID" value="KQB83421.1"/>
    <property type="molecule type" value="Genomic_DNA"/>
</dbReference>
<dbReference type="OrthoDB" id="4409301at2"/>
<gene>
    <name evidence="1" type="ORF">Clow_02303</name>
</gene>
<organism evidence="1 2">
    <name type="scientific">Corynebacterium lowii</name>
    <dbReference type="NCBI Taxonomy" id="1544413"/>
    <lineage>
        <taxon>Bacteria</taxon>
        <taxon>Bacillati</taxon>
        <taxon>Actinomycetota</taxon>
        <taxon>Actinomycetes</taxon>
        <taxon>Mycobacteriales</taxon>
        <taxon>Corynebacteriaceae</taxon>
        <taxon>Corynebacterium</taxon>
    </lineage>
</organism>
<keyword evidence="2" id="KW-1185">Reference proteome</keyword>
<dbReference type="AlphaFoldDB" id="A0A0Q1A9H8"/>
<dbReference type="PATRIC" id="fig|1544413.3.peg.2306"/>
<accession>A0A0Q1A9H8</accession>
<dbReference type="RefSeq" id="WP_055179247.1">
    <property type="nucleotide sequence ID" value="NZ_JAUSQY010000001.1"/>
</dbReference>
<comment type="caution">
    <text evidence="1">The sequence shown here is derived from an EMBL/GenBank/DDBJ whole genome shotgun (WGS) entry which is preliminary data.</text>
</comment>
<proteinExistence type="predicted"/>